<evidence type="ECO:0000313" key="3">
    <source>
        <dbReference type="EMBL" id="KJB13400.1"/>
    </source>
</evidence>
<gene>
    <name evidence="3" type="ORF">B456_002G072400</name>
</gene>
<dbReference type="AlphaFoldDB" id="A0A0D2R214"/>
<keyword evidence="2" id="KW-0472">Membrane</keyword>
<sequence length="137" mass="15615">MQTLPIVNFLDESKNSTTLPRKKCEKAFSFQLSFFKAMGTRGVIGDKWSMRILWGCAIGSAVALYMVAVERQRQNRDQMMAESLKAMESEEINGEWDILSASTVLLDIGPVGEEKVPRPRKMKPVRMHSAEKRQQKH</sequence>
<dbReference type="Proteomes" id="UP000032304">
    <property type="component" value="Chromosome 2"/>
</dbReference>
<keyword evidence="2" id="KW-0812">Transmembrane</keyword>
<evidence type="ECO:0000256" key="1">
    <source>
        <dbReference type="SAM" id="MobiDB-lite"/>
    </source>
</evidence>
<evidence type="ECO:0000313" key="4">
    <source>
        <dbReference type="Proteomes" id="UP000032304"/>
    </source>
</evidence>
<dbReference type="eggNOG" id="KOG4197">
    <property type="taxonomic scope" value="Eukaryota"/>
</dbReference>
<feature type="compositionally biased region" description="Basic and acidic residues" evidence="1">
    <location>
        <begin position="128"/>
        <end position="137"/>
    </location>
</feature>
<organism evidence="3 4">
    <name type="scientific">Gossypium raimondii</name>
    <name type="common">Peruvian cotton</name>
    <name type="synonym">Gossypium klotzschianum subsp. raimondii</name>
    <dbReference type="NCBI Taxonomy" id="29730"/>
    <lineage>
        <taxon>Eukaryota</taxon>
        <taxon>Viridiplantae</taxon>
        <taxon>Streptophyta</taxon>
        <taxon>Embryophyta</taxon>
        <taxon>Tracheophyta</taxon>
        <taxon>Spermatophyta</taxon>
        <taxon>Magnoliopsida</taxon>
        <taxon>eudicotyledons</taxon>
        <taxon>Gunneridae</taxon>
        <taxon>Pentapetalae</taxon>
        <taxon>rosids</taxon>
        <taxon>malvids</taxon>
        <taxon>Malvales</taxon>
        <taxon>Malvaceae</taxon>
        <taxon>Malvoideae</taxon>
        <taxon>Gossypium</taxon>
    </lineage>
</organism>
<keyword evidence="4" id="KW-1185">Reference proteome</keyword>
<dbReference type="STRING" id="29730.A0A0D2R214"/>
<feature type="transmembrane region" description="Helical" evidence="2">
    <location>
        <begin position="48"/>
        <end position="69"/>
    </location>
</feature>
<accession>A0A0D2R214</accession>
<keyword evidence="2" id="KW-1133">Transmembrane helix</keyword>
<protein>
    <submittedName>
        <fullName evidence="3">Uncharacterized protein</fullName>
    </submittedName>
</protein>
<proteinExistence type="predicted"/>
<dbReference type="EMBL" id="CM001741">
    <property type="protein sequence ID" value="KJB13400.1"/>
    <property type="molecule type" value="Genomic_DNA"/>
</dbReference>
<feature type="region of interest" description="Disordered" evidence="1">
    <location>
        <begin position="114"/>
        <end position="137"/>
    </location>
</feature>
<evidence type="ECO:0000256" key="2">
    <source>
        <dbReference type="SAM" id="Phobius"/>
    </source>
</evidence>
<dbReference type="Gramene" id="KJB13400">
    <property type="protein sequence ID" value="KJB13400"/>
    <property type="gene ID" value="B456_002G072400"/>
</dbReference>
<name>A0A0D2R214_GOSRA</name>
<reference evidence="3 4" key="1">
    <citation type="journal article" date="2012" name="Nature">
        <title>Repeated polyploidization of Gossypium genomes and the evolution of spinnable cotton fibres.</title>
        <authorList>
            <person name="Paterson A.H."/>
            <person name="Wendel J.F."/>
            <person name="Gundlach H."/>
            <person name="Guo H."/>
            <person name="Jenkins J."/>
            <person name="Jin D."/>
            <person name="Llewellyn D."/>
            <person name="Showmaker K.C."/>
            <person name="Shu S."/>
            <person name="Udall J."/>
            <person name="Yoo M.J."/>
            <person name="Byers R."/>
            <person name="Chen W."/>
            <person name="Doron-Faigenboim A."/>
            <person name="Duke M.V."/>
            <person name="Gong L."/>
            <person name="Grimwood J."/>
            <person name="Grover C."/>
            <person name="Grupp K."/>
            <person name="Hu G."/>
            <person name="Lee T.H."/>
            <person name="Li J."/>
            <person name="Lin L."/>
            <person name="Liu T."/>
            <person name="Marler B.S."/>
            <person name="Page J.T."/>
            <person name="Roberts A.W."/>
            <person name="Romanel E."/>
            <person name="Sanders W.S."/>
            <person name="Szadkowski E."/>
            <person name="Tan X."/>
            <person name="Tang H."/>
            <person name="Xu C."/>
            <person name="Wang J."/>
            <person name="Wang Z."/>
            <person name="Zhang D."/>
            <person name="Zhang L."/>
            <person name="Ashrafi H."/>
            <person name="Bedon F."/>
            <person name="Bowers J.E."/>
            <person name="Brubaker C.L."/>
            <person name="Chee P.W."/>
            <person name="Das S."/>
            <person name="Gingle A.R."/>
            <person name="Haigler C.H."/>
            <person name="Harker D."/>
            <person name="Hoffmann L.V."/>
            <person name="Hovav R."/>
            <person name="Jones D.C."/>
            <person name="Lemke C."/>
            <person name="Mansoor S."/>
            <person name="ur Rahman M."/>
            <person name="Rainville L.N."/>
            <person name="Rambani A."/>
            <person name="Reddy U.K."/>
            <person name="Rong J.K."/>
            <person name="Saranga Y."/>
            <person name="Scheffler B.E."/>
            <person name="Scheffler J.A."/>
            <person name="Stelly D.M."/>
            <person name="Triplett B.A."/>
            <person name="Van Deynze A."/>
            <person name="Vaslin M.F."/>
            <person name="Waghmare V.N."/>
            <person name="Walford S.A."/>
            <person name="Wright R.J."/>
            <person name="Zaki E.A."/>
            <person name="Zhang T."/>
            <person name="Dennis E.S."/>
            <person name="Mayer K.F."/>
            <person name="Peterson D.G."/>
            <person name="Rokhsar D.S."/>
            <person name="Wang X."/>
            <person name="Schmutz J."/>
        </authorList>
    </citation>
    <scope>NUCLEOTIDE SEQUENCE [LARGE SCALE GENOMIC DNA]</scope>
</reference>